<dbReference type="EMBL" id="WOCE01000010">
    <property type="protein sequence ID" value="KAE9605966.1"/>
    <property type="molecule type" value="Genomic_DNA"/>
</dbReference>
<reference evidence="2" key="1">
    <citation type="journal article" date="2020" name="Nat. Commun.">
        <title>Genome sequence of the cluster root forming white lupin.</title>
        <authorList>
            <person name="Hufnagel B."/>
            <person name="Marques A."/>
            <person name="Soriano A."/>
            <person name="Marques L."/>
            <person name="Divol F."/>
            <person name="Doumas P."/>
            <person name="Sallet E."/>
            <person name="Mancinotti D."/>
            <person name="Carrere S."/>
            <person name="Marande W."/>
            <person name="Arribat S."/>
            <person name="Keller J."/>
            <person name="Huneau C."/>
            <person name="Blein T."/>
            <person name="Aime D."/>
            <person name="Laguerre M."/>
            <person name="Taylor J."/>
            <person name="Schubert V."/>
            <person name="Nelson M."/>
            <person name="Geu-Flores F."/>
            <person name="Crespi M."/>
            <person name="Gallardo-Guerrero K."/>
            <person name="Delaux P.-M."/>
            <person name="Salse J."/>
            <person name="Berges H."/>
            <person name="Guyot R."/>
            <person name="Gouzy J."/>
            <person name="Peret B."/>
        </authorList>
    </citation>
    <scope>NUCLEOTIDE SEQUENCE [LARGE SCALE GENOMIC DNA]</scope>
    <source>
        <strain evidence="2">cv. Amiga</strain>
    </source>
</reference>
<dbReference type="Proteomes" id="UP000447434">
    <property type="component" value="Chromosome 10"/>
</dbReference>
<comment type="caution">
    <text evidence="1">The sequence shown here is derived from an EMBL/GenBank/DDBJ whole genome shotgun (WGS) entry which is preliminary data.</text>
</comment>
<gene>
    <name evidence="1" type="ORF">Lalb_Chr10g0102901</name>
</gene>
<name>A0A6A4PXE7_LUPAL</name>
<evidence type="ECO:0000313" key="2">
    <source>
        <dbReference type="Proteomes" id="UP000447434"/>
    </source>
</evidence>
<evidence type="ECO:0000313" key="1">
    <source>
        <dbReference type="EMBL" id="KAE9605966.1"/>
    </source>
</evidence>
<protein>
    <submittedName>
        <fullName evidence="1">Uncharacterized protein</fullName>
    </submittedName>
</protein>
<dbReference type="AlphaFoldDB" id="A0A6A4PXE7"/>
<keyword evidence="2" id="KW-1185">Reference proteome</keyword>
<sequence length="55" mass="6341">MLKNPLILCFDLKSILSSLLPNSKPLINLMLYSLPPLHNSFCTKFSPLQRWINLL</sequence>
<accession>A0A6A4PXE7</accession>
<organism evidence="1 2">
    <name type="scientific">Lupinus albus</name>
    <name type="common">White lupine</name>
    <name type="synonym">Lupinus termis</name>
    <dbReference type="NCBI Taxonomy" id="3870"/>
    <lineage>
        <taxon>Eukaryota</taxon>
        <taxon>Viridiplantae</taxon>
        <taxon>Streptophyta</taxon>
        <taxon>Embryophyta</taxon>
        <taxon>Tracheophyta</taxon>
        <taxon>Spermatophyta</taxon>
        <taxon>Magnoliopsida</taxon>
        <taxon>eudicotyledons</taxon>
        <taxon>Gunneridae</taxon>
        <taxon>Pentapetalae</taxon>
        <taxon>rosids</taxon>
        <taxon>fabids</taxon>
        <taxon>Fabales</taxon>
        <taxon>Fabaceae</taxon>
        <taxon>Papilionoideae</taxon>
        <taxon>50 kb inversion clade</taxon>
        <taxon>genistoids sensu lato</taxon>
        <taxon>core genistoids</taxon>
        <taxon>Genisteae</taxon>
        <taxon>Lupinus</taxon>
    </lineage>
</organism>
<proteinExistence type="predicted"/>